<name>A0A225VX64_9STRA</name>
<organism evidence="1 2">
    <name type="scientific">Phytophthora megakarya</name>
    <dbReference type="NCBI Taxonomy" id="4795"/>
    <lineage>
        <taxon>Eukaryota</taxon>
        <taxon>Sar</taxon>
        <taxon>Stramenopiles</taxon>
        <taxon>Oomycota</taxon>
        <taxon>Peronosporomycetes</taxon>
        <taxon>Peronosporales</taxon>
        <taxon>Peronosporaceae</taxon>
        <taxon>Phytophthora</taxon>
    </lineage>
</organism>
<accession>A0A225VX64</accession>
<reference evidence="2" key="1">
    <citation type="submission" date="2017-03" db="EMBL/GenBank/DDBJ databases">
        <title>Phytopthora megakarya and P. palmivora, two closely related causual agents of cacao black pod achieved similar genome size and gene model numbers by different mechanisms.</title>
        <authorList>
            <person name="Ali S."/>
            <person name="Shao J."/>
            <person name="Larry D.J."/>
            <person name="Kronmiller B."/>
            <person name="Shen D."/>
            <person name="Strem M.D."/>
            <person name="Melnick R.L."/>
            <person name="Guiltinan M.J."/>
            <person name="Tyler B.M."/>
            <person name="Meinhardt L.W."/>
            <person name="Bailey B.A."/>
        </authorList>
    </citation>
    <scope>NUCLEOTIDE SEQUENCE [LARGE SCALE GENOMIC DNA]</scope>
    <source>
        <strain evidence="2">zdho120</strain>
    </source>
</reference>
<comment type="caution">
    <text evidence="1">The sequence shown here is derived from an EMBL/GenBank/DDBJ whole genome shotgun (WGS) entry which is preliminary data.</text>
</comment>
<evidence type="ECO:0000313" key="2">
    <source>
        <dbReference type="Proteomes" id="UP000198211"/>
    </source>
</evidence>
<dbReference type="EMBL" id="NBNE01002617">
    <property type="protein sequence ID" value="OWZ09932.1"/>
    <property type="molecule type" value="Genomic_DNA"/>
</dbReference>
<dbReference type="Proteomes" id="UP000198211">
    <property type="component" value="Unassembled WGS sequence"/>
</dbReference>
<dbReference type="STRING" id="4795.A0A225VX64"/>
<dbReference type="AlphaFoldDB" id="A0A225VX64"/>
<protein>
    <submittedName>
        <fullName evidence="1">Uncharacterized protein</fullName>
    </submittedName>
</protein>
<sequence>MQDRERRLTAPARLEGLIDRSDLAYTVRTMTWRRLLRESRAGRESARLVRDALVTWLSDMVTTVGGSLNVTQLVRDLESRVEASTYVATPLPPELDPEYGVNRGLRFFRGLYHGRVGIYDARASGGGRDVASPYCVVCVVVSSISYHQSGRTYTLQSGWPRGSTPTTEPSFVDDSRQHCGDVAPAVRPFFTPVIPPFKIRAEWTRSRCTPWPRTRHTLSLTLDAQDPHFQPFPARYDVHLDHWAQAYWESMHEFLVPNTPARTRWRRRNSRRSHAGNHLVGTFQLLLTLFRAGRVDMDVLLDLMVLLFLPGRSSVGRWYPDLRNSTLEVALADIDAHEPWRCFFLTQPDASGNSTVEREHPA</sequence>
<proteinExistence type="predicted"/>
<gene>
    <name evidence="1" type="ORF">PHMEG_00017286</name>
</gene>
<keyword evidence="2" id="KW-1185">Reference proteome</keyword>
<evidence type="ECO:0000313" key="1">
    <source>
        <dbReference type="EMBL" id="OWZ09932.1"/>
    </source>
</evidence>